<sequence>MTGVRSTPGDDSKMGWKRSRPTKWWMSLWKAMKYVFYIQIIGGLAVGSIAFCIMFLDFNSSDLCYDSQQQNWTSLPGQIQAFIVTGLVMESYVVQMWQFCLVISMFGWPLVKKLNLLTLNLLGAFFDTCYRLCLQVYGIYDQNWISIPLHVLFLTIVLMNAILVGRNIGNNSETERYRKRKKTVKVSAILAAQFLFGIPITWGIGYGLIPLYGRQNETYRAVIATTFPLVIVIPRIIVRLAAQRIDFLHPGESHMLSSALYISAMIVFRVMQAELTSLKLFILLSFVHGFVDLIERLTIVVRDYLWYFIYKKLLKRDTDAEAILSADKFRTPRSMRFIADMSIQMILGESTALIAAVGFTQMYDFMYNNNNSPSFTDMQLVANFFTRVSIALSIDLMFNSFSFWLQMSYLNVAVVQVWKKKWRKHMVVGLILTTVTMCYFTTHLFAIVKYQHSSGAAVRHFNCTGPFSRF</sequence>
<reference evidence="2" key="1">
    <citation type="submission" date="2023-01" db="EMBL/GenBank/DDBJ databases">
        <title>Genome assembly of the deep-sea coral Lophelia pertusa.</title>
        <authorList>
            <person name="Herrera S."/>
            <person name="Cordes E."/>
        </authorList>
    </citation>
    <scope>NUCLEOTIDE SEQUENCE</scope>
    <source>
        <strain evidence="2">USNM1676648</strain>
        <tissue evidence="2">Polyp</tissue>
    </source>
</reference>
<dbReference type="AlphaFoldDB" id="A0A9X0CLG6"/>
<feature type="transmembrane region" description="Helical" evidence="1">
    <location>
        <begin position="337"/>
        <end position="360"/>
    </location>
</feature>
<evidence type="ECO:0000313" key="2">
    <source>
        <dbReference type="EMBL" id="KAJ7358889.1"/>
    </source>
</evidence>
<keyword evidence="1" id="KW-0472">Membrane</keyword>
<protein>
    <submittedName>
        <fullName evidence="2">Uncharacterized protein</fullName>
    </submittedName>
</protein>
<organism evidence="2 3">
    <name type="scientific">Desmophyllum pertusum</name>
    <dbReference type="NCBI Taxonomy" id="174260"/>
    <lineage>
        <taxon>Eukaryota</taxon>
        <taxon>Metazoa</taxon>
        <taxon>Cnidaria</taxon>
        <taxon>Anthozoa</taxon>
        <taxon>Hexacorallia</taxon>
        <taxon>Scleractinia</taxon>
        <taxon>Caryophylliina</taxon>
        <taxon>Caryophylliidae</taxon>
        <taxon>Desmophyllum</taxon>
    </lineage>
</organism>
<dbReference type="Proteomes" id="UP001163046">
    <property type="component" value="Unassembled WGS sequence"/>
</dbReference>
<accession>A0A9X0CLG6</accession>
<feature type="transmembrane region" description="Helical" evidence="1">
    <location>
        <begin position="380"/>
        <end position="405"/>
    </location>
</feature>
<comment type="caution">
    <text evidence="2">The sequence shown here is derived from an EMBL/GenBank/DDBJ whole genome shotgun (WGS) entry which is preliminary data.</text>
</comment>
<proteinExistence type="predicted"/>
<evidence type="ECO:0000313" key="3">
    <source>
        <dbReference type="Proteomes" id="UP001163046"/>
    </source>
</evidence>
<feature type="transmembrane region" description="Helical" evidence="1">
    <location>
        <begin position="92"/>
        <end position="111"/>
    </location>
</feature>
<feature type="transmembrane region" description="Helical" evidence="1">
    <location>
        <begin position="34"/>
        <end position="56"/>
    </location>
</feature>
<keyword evidence="3" id="KW-1185">Reference proteome</keyword>
<feature type="transmembrane region" description="Helical" evidence="1">
    <location>
        <begin position="221"/>
        <end position="242"/>
    </location>
</feature>
<feature type="transmembrane region" description="Helical" evidence="1">
    <location>
        <begin position="186"/>
        <end position="209"/>
    </location>
</feature>
<feature type="transmembrane region" description="Helical" evidence="1">
    <location>
        <begin position="118"/>
        <end position="138"/>
    </location>
</feature>
<keyword evidence="1" id="KW-0812">Transmembrane</keyword>
<name>A0A9X0CLG6_9CNID</name>
<evidence type="ECO:0000256" key="1">
    <source>
        <dbReference type="SAM" id="Phobius"/>
    </source>
</evidence>
<keyword evidence="1" id="KW-1133">Transmembrane helix</keyword>
<dbReference type="EMBL" id="MU827314">
    <property type="protein sequence ID" value="KAJ7358889.1"/>
    <property type="molecule type" value="Genomic_DNA"/>
</dbReference>
<gene>
    <name evidence="2" type="ORF">OS493_020727</name>
</gene>
<feature type="transmembrane region" description="Helical" evidence="1">
    <location>
        <begin position="426"/>
        <end position="448"/>
    </location>
</feature>
<feature type="transmembrane region" description="Helical" evidence="1">
    <location>
        <begin position="144"/>
        <end position="165"/>
    </location>
</feature>